<evidence type="ECO:0000313" key="4">
    <source>
        <dbReference type="Proteomes" id="UP000199361"/>
    </source>
</evidence>
<feature type="transmembrane region" description="Helical" evidence="2">
    <location>
        <begin position="71"/>
        <end position="92"/>
    </location>
</feature>
<feature type="transmembrane region" description="Helical" evidence="2">
    <location>
        <begin position="232"/>
        <end position="256"/>
    </location>
</feature>
<dbReference type="Proteomes" id="UP000199361">
    <property type="component" value="Unassembled WGS sequence"/>
</dbReference>
<evidence type="ECO:0000256" key="2">
    <source>
        <dbReference type="SAM" id="Phobius"/>
    </source>
</evidence>
<keyword evidence="4" id="KW-1185">Reference proteome</keyword>
<reference evidence="3 4" key="1">
    <citation type="submission" date="2016-10" db="EMBL/GenBank/DDBJ databases">
        <authorList>
            <person name="de Groot N.N."/>
        </authorList>
    </citation>
    <scope>NUCLEOTIDE SEQUENCE [LARGE SCALE GENOMIC DNA]</scope>
    <source>
        <strain evidence="3 4">CGMCC 4.5598</strain>
    </source>
</reference>
<organism evidence="3 4">
    <name type="scientific">Nonomuraea wenchangensis</name>
    <dbReference type="NCBI Taxonomy" id="568860"/>
    <lineage>
        <taxon>Bacteria</taxon>
        <taxon>Bacillati</taxon>
        <taxon>Actinomycetota</taxon>
        <taxon>Actinomycetes</taxon>
        <taxon>Streptosporangiales</taxon>
        <taxon>Streptosporangiaceae</taxon>
        <taxon>Nonomuraea</taxon>
    </lineage>
</organism>
<keyword evidence="2" id="KW-0472">Membrane</keyword>
<feature type="region of interest" description="Disordered" evidence="1">
    <location>
        <begin position="1"/>
        <end position="24"/>
    </location>
</feature>
<protein>
    <submittedName>
        <fullName evidence="3">Uncharacterized protein</fullName>
    </submittedName>
</protein>
<feature type="region of interest" description="Disordered" evidence="1">
    <location>
        <begin position="292"/>
        <end position="325"/>
    </location>
</feature>
<evidence type="ECO:0000313" key="3">
    <source>
        <dbReference type="EMBL" id="SEU36152.1"/>
    </source>
</evidence>
<gene>
    <name evidence="3" type="ORF">SAMN05421811_113142</name>
</gene>
<sequence length="325" mass="34313">MDVARQLHNPAHPTRGPSSGRDATYRHRMTRGMWCNQKRLWLLGEKLLLDGMMLLSAAGGLFLSADSAIPQRGLLLGAFGLGFVWAASIRYARLVEILLARFEYFRMYRGSRGAFTAELSFPGANSRVAKISLGHEDNIVIAKPLSRREFFRAFVAELPGRRLGAFLLLAVAVLALVMNSYKPTATPTPLPAPRVTVTATITSAPSITAESDPAAIPGPAATADSTVKPTDWITAIATALAALGTIAGSIGTLLAARAALLAVRLRPAATDTYPVLTAQQLLVALMANREGQMPSQPAATPAPTPPPDANAKTSGTPDAPDDPSA</sequence>
<keyword evidence="2" id="KW-0812">Transmembrane</keyword>
<feature type="transmembrane region" description="Helical" evidence="2">
    <location>
        <begin position="163"/>
        <end position="181"/>
    </location>
</feature>
<dbReference type="AlphaFoldDB" id="A0A1I0L9U5"/>
<keyword evidence="2" id="KW-1133">Transmembrane helix</keyword>
<dbReference type="EMBL" id="FOHX01000013">
    <property type="protein sequence ID" value="SEU36152.1"/>
    <property type="molecule type" value="Genomic_DNA"/>
</dbReference>
<feature type="transmembrane region" description="Helical" evidence="2">
    <location>
        <begin position="47"/>
        <end position="65"/>
    </location>
</feature>
<evidence type="ECO:0000256" key="1">
    <source>
        <dbReference type="SAM" id="MobiDB-lite"/>
    </source>
</evidence>
<proteinExistence type="predicted"/>
<accession>A0A1I0L9U5</accession>
<name>A0A1I0L9U5_9ACTN</name>